<sequence length="108" mass="12186">MDNSYENCLKACLDCLEACEVSFRKTLEEADAGKKSDAIRLYRESADICALTIKALESESDFIKKYTLLCSRIVDQCAEECKQFEQAHSMSCAEKCYLCAEECRKLAA</sequence>
<dbReference type="PANTHER" id="PTHR37310">
    <property type="entry name" value="CYTOPLASMIC PROTEIN-RELATED"/>
    <property type="match status" value="1"/>
</dbReference>
<dbReference type="Pfam" id="PF03860">
    <property type="entry name" value="Csp"/>
    <property type="match status" value="1"/>
</dbReference>
<evidence type="ECO:0000313" key="1">
    <source>
        <dbReference type="EMBL" id="TYS49128.1"/>
    </source>
</evidence>
<dbReference type="Gene3D" id="1.20.1270.360">
    <property type="match status" value="1"/>
</dbReference>
<comment type="caution">
    <text evidence="1">The sequence shown here is derived from an EMBL/GenBank/DDBJ whole genome shotgun (WGS) entry which is preliminary data.</text>
</comment>
<evidence type="ECO:0000313" key="2">
    <source>
        <dbReference type="Proteomes" id="UP000322139"/>
    </source>
</evidence>
<name>A0A5D4RHH6_9BACI</name>
<accession>A0A5D4RHH6</accession>
<dbReference type="RefSeq" id="WP_148974283.1">
    <property type="nucleotide sequence ID" value="NZ_JBNIKT010000029.1"/>
</dbReference>
<proteinExistence type="predicted"/>
<dbReference type="AlphaFoldDB" id="A0A5D4RHH6"/>
<dbReference type="PANTHER" id="PTHR37310:SF1">
    <property type="entry name" value="CYTOPLASMIC PROTEIN"/>
    <property type="match status" value="1"/>
</dbReference>
<dbReference type="InterPro" id="IPR005560">
    <property type="entry name" value="Csp_YhjQ"/>
</dbReference>
<gene>
    <name evidence="1" type="ORF">FZD51_07820</name>
</gene>
<dbReference type="Proteomes" id="UP000322139">
    <property type="component" value="Unassembled WGS sequence"/>
</dbReference>
<dbReference type="InterPro" id="IPR044543">
    <property type="entry name" value="YHJQ-like"/>
</dbReference>
<organism evidence="1 2">
    <name type="scientific">Bacillus infantis</name>
    <dbReference type="NCBI Taxonomy" id="324767"/>
    <lineage>
        <taxon>Bacteria</taxon>
        <taxon>Bacillati</taxon>
        <taxon>Bacillota</taxon>
        <taxon>Bacilli</taxon>
        <taxon>Bacillales</taxon>
        <taxon>Bacillaceae</taxon>
        <taxon>Bacillus</taxon>
    </lineage>
</organism>
<dbReference type="EMBL" id="VTER01000004">
    <property type="protein sequence ID" value="TYS49128.1"/>
    <property type="molecule type" value="Genomic_DNA"/>
</dbReference>
<reference evidence="1 2" key="1">
    <citation type="submission" date="2019-08" db="EMBL/GenBank/DDBJ databases">
        <title>Bacillus genomes from the desert of Cuatro Cienegas, Coahuila.</title>
        <authorList>
            <person name="Olmedo-Alvarez G."/>
        </authorList>
    </citation>
    <scope>NUCLEOTIDE SEQUENCE [LARGE SCALE GENOMIC DNA]</scope>
    <source>
        <strain evidence="1 2">CH446_14T</strain>
    </source>
</reference>
<dbReference type="CDD" id="cd08026">
    <property type="entry name" value="DUF326"/>
    <property type="match status" value="1"/>
</dbReference>
<protein>
    <submittedName>
        <fullName evidence="1">Four-helix bundle copper-binding protein</fullName>
    </submittedName>
</protein>